<dbReference type="PANTHER" id="PTHR21310:SF15">
    <property type="entry name" value="AMINOGLYCOSIDE PHOSPHOTRANSFERASE DOMAIN-CONTAINING PROTEIN"/>
    <property type="match status" value="1"/>
</dbReference>
<accession>A0A0G4NWE5</accession>
<keyword evidence="1" id="KW-0808">Transferase</keyword>
<organism evidence="1 2">
    <name type="scientific">Penicillium camemberti (strain FM 013)</name>
    <dbReference type="NCBI Taxonomy" id="1429867"/>
    <lineage>
        <taxon>Eukaryota</taxon>
        <taxon>Fungi</taxon>
        <taxon>Dikarya</taxon>
        <taxon>Ascomycota</taxon>
        <taxon>Pezizomycotina</taxon>
        <taxon>Eurotiomycetes</taxon>
        <taxon>Eurotiomycetidae</taxon>
        <taxon>Eurotiales</taxon>
        <taxon>Aspergillaceae</taxon>
        <taxon>Penicillium</taxon>
    </lineage>
</organism>
<sequence>MRENTDDCAIFRYSKFHIGALCTLATASRDEIQCSCDPSQQPMNGSFNWAVTVLFEHGVEWIMRSPRSDYGQLPSELSGELLASEAATLKYLRQVTDIPIPKVYSYSASSKNPIGVPYILMSKAQGWPLQNVWTTNPSTDCLKLADKEKVMFQLGQITWKLAQVRFDRIGSLFEENDHVKLGECMSRGHILHERYSLEDLPRGPFTTESEFYNSLITAMVQHAESLPLTPHCFVAPIPTRDDYENDGVHQAACDLWNGFVAIGDKIDSAENRLDYILVGDARQQYFVDDDFNITSIIDWSCCSSVPLAMLLAPLGLPQSRHALSEDLIKVFREGYKEASKRSCHGEMQPFLSSDAIAILEDSKFSWSLIRLLTFVSTDDLRLFRTLWDIVHPNHNLESFITSQRHLPHYVRLHEELQADDRPISEIRKSEKDYFRNTADFTVARNLTVVSNWGFRYKPCFNHFRNAKMFLANPKLWVWVSKAKEQGDL</sequence>
<dbReference type="Proteomes" id="UP000053732">
    <property type="component" value="Unassembled WGS sequence"/>
</dbReference>
<gene>
    <name evidence="1" type="ORF">PCAMFM013_S002g000241</name>
</gene>
<proteinExistence type="predicted"/>
<protein>
    <submittedName>
        <fullName evidence="1">Protein kinase-like domain</fullName>
    </submittedName>
</protein>
<dbReference type="EMBL" id="HG793135">
    <property type="protein sequence ID" value="CRL18371.1"/>
    <property type="molecule type" value="Genomic_DNA"/>
</dbReference>
<reference evidence="1 2" key="1">
    <citation type="journal article" date="2014" name="Nat. Commun.">
        <title>Multiple recent horizontal transfers of a large genomic region in cheese making fungi.</title>
        <authorList>
            <person name="Cheeseman K."/>
            <person name="Ropars J."/>
            <person name="Renault P."/>
            <person name="Dupont J."/>
            <person name="Gouzy J."/>
            <person name="Branca A."/>
            <person name="Abraham A.L."/>
            <person name="Ceppi M."/>
            <person name="Conseiller E."/>
            <person name="Debuchy R."/>
            <person name="Malagnac F."/>
            <person name="Goarin A."/>
            <person name="Silar P."/>
            <person name="Lacoste S."/>
            <person name="Sallet E."/>
            <person name="Bensimon A."/>
            <person name="Giraud T."/>
            <person name="Brygoo Y."/>
        </authorList>
    </citation>
    <scope>NUCLEOTIDE SEQUENCE [LARGE SCALE GENOMIC DNA]</scope>
    <source>
        <strain evidence="2">FM 013</strain>
    </source>
</reference>
<evidence type="ECO:0000313" key="1">
    <source>
        <dbReference type="EMBL" id="CRL18371.1"/>
    </source>
</evidence>
<dbReference type="PANTHER" id="PTHR21310">
    <property type="entry name" value="AMINOGLYCOSIDE PHOSPHOTRANSFERASE-RELATED-RELATED"/>
    <property type="match status" value="1"/>
</dbReference>
<dbReference type="InterPro" id="IPR051678">
    <property type="entry name" value="AGP_Transferase"/>
</dbReference>
<dbReference type="GO" id="GO:0016301">
    <property type="term" value="F:kinase activity"/>
    <property type="evidence" value="ECO:0007669"/>
    <property type="project" value="UniProtKB-KW"/>
</dbReference>
<dbReference type="STRING" id="1429867.A0A0G4NWE5"/>
<dbReference type="InterPro" id="IPR011009">
    <property type="entry name" value="Kinase-like_dom_sf"/>
</dbReference>
<keyword evidence="1" id="KW-0418">Kinase</keyword>
<dbReference type="AlphaFoldDB" id="A0A0G4NWE5"/>
<evidence type="ECO:0000313" key="2">
    <source>
        <dbReference type="Proteomes" id="UP000053732"/>
    </source>
</evidence>
<keyword evidence="2" id="KW-1185">Reference proteome</keyword>
<dbReference type="SUPFAM" id="SSF56112">
    <property type="entry name" value="Protein kinase-like (PK-like)"/>
    <property type="match status" value="1"/>
</dbReference>
<name>A0A0G4NWE5_PENC3</name>